<evidence type="ECO:0000259" key="5">
    <source>
        <dbReference type="Pfam" id="PF00370"/>
    </source>
</evidence>
<organism evidence="6 7">
    <name type="scientific">Armadillidium nasatum</name>
    <dbReference type="NCBI Taxonomy" id="96803"/>
    <lineage>
        <taxon>Eukaryota</taxon>
        <taxon>Metazoa</taxon>
        <taxon>Ecdysozoa</taxon>
        <taxon>Arthropoda</taxon>
        <taxon>Crustacea</taxon>
        <taxon>Multicrustacea</taxon>
        <taxon>Malacostraca</taxon>
        <taxon>Eumalacostraca</taxon>
        <taxon>Peracarida</taxon>
        <taxon>Isopoda</taxon>
        <taxon>Oniscidea</taxon>
        <taxon>Crinocheta</taxon>
        <taxon>Armadillidiidae</taxon>
        <taxon>Armadillidium</taxon>
    </lineage>
</organism>
<dbReference type="Gene3D" id="3.30.420.40">
    <property type="match status" value="1"/>
</dbReference>
<dbReference type="GO" id="GO:0005997">
    <property type="term" value="P:xylulose metabolic process"/>
    <property type="evidence" value="ECO:0007669"/>
    <property type="project" value="TreeGrafter"/>
</dbReference>
<dbReference type="InterPro" id="IPR043129">
    <property type="entry name" value="ATPase_NBD"/>
</dbReference>
<evidence type="ECO:0000256" key="2">
    <source>
        <dbReference type="ARBA" id="ARBA00022679"/>
    </source>
</evidence>
<name>A0A5N5SP16_9CRUS</name>
<evidence type="ECO:0000256" key="4">
    <source>
        <dbReference type="SAM" id="Phobius"/>
    </source>
</evidence>
<dbReference type="PANTHER" id="PTHR10196:SF57">
    <property type="entry name" value="XYLULOSE KINASE"/>
    <property type="match status" value="1"/>
</dbReference>
<feature type="domain" description="Carbohydrate kinase FGGY N-terminal" evidence="5">
    <location>
        <begin position="138"/>
        <end position="242"/>
    </location>
</feature>
<proteinExistence type="inferred from homology"/>
<keyword evidence="7" id="KW-1185">Reference proteome</keyword>
<dbReference type="Proteomes" id="UP000326759">
    <property type="component" value="Unassembled WGS sequence"/>
</dbReference>
<accession>A0A5N5SP16</accession>
<dbReference type="AlphaFoldDB" id="A0A5N5SP16"/>
<sequence>MSSNTEGLLVDPEENKAKKKSYLAIVINEDLKVLQEVSVQFDNDLPEYRTHGGANIHDDGLTVTAHPIMWVKALDMLMDKLRVAGTDFSAIVALSGSGQQHGSVYWRKGALKTLSNLQPEKFLHEQLLSSFSISESPIWMDSSTSAYCRRLEEKLGGAQKLADLTGSRAYDRFTGNQIAKIFQEKKEAFNGTERVSLVSSFGCSLFIGDYAPIDYADGSGMNLLNIMTKQWDQECLNSCQVTFMISHEIFFFFNTLIIFCLVHYHCLNHMSGSNEFRTPNFE</sequence>
<dbReference type="GO" id="GO:0005829">
    <property type="term" value="C:cytosol"/>
    <property type="evidence" value="ECO:0007669"/>
    <property type="project" value="TreeGrafter"/>
</dbReference>
<dbReference type="SUPFAM" id="SSF53067">
    <property type="entry name" value="Actin-like ATPase domain"/>
    <property type="match status" value="1"/>
</dbReference>
<dbReference type="OrthoDB" id="1728974at2759"/>
<protein>
    <submittedName>
        <fullName evidence="6">Xylulose kinase</fullName>
    </submittedName>
</protein>
<keyword evidence="4" id="KW-0812">Transmembrane</keyword>
<gene>
    <name evidence="6" type="primary">XYLB</name>
    <name evidence="6" type="ORF">Anas_02706</name>
</gene>
<keyword evidence="4" id="KW-1133">Transmembrane helix</keyword>
<evidence type="ECO:0000313" key="7">
    <source>
        <dbReference type="Proteomes" id="UP000326759"/>
    </source>
</evidence>
<evidence type="ECO:0000256" key="3">
    <source>
        <dbReference type="ARBA" id="ARBA00022777"/>
    </source>
</evidence>
<dbReference type="InterPro" id="IPR018484">
    <property type="entry name" value="FGGY_N"/>
</dbReference>
<comment type="similarity">
    <text evidence="1">Belongs to the FGGY kinase family.</text>
</comment>
<evidence type="ECO:0000256" key="1">
    <source>
        <dbReference type="ARBA" id="ARBA00009156"/>
    </source>
</evidence>
<keyword evidence="2" id="KW-0808">Transferase</keyword>
<dbReference type="Pfam" id="PF00370">
    <property type="entry name" value="FGGY_N"/>
    <property type="match status" value="1"/>
</dbReference>
<keyword evidence="3 6" id="KW-0418">Kinase</keyword>
<reference evidence="6 7" key="1">
    <citation type="journal article" date="2019" name="PLoS Biol.">
        <title>Sex chromosomes control vertical transmission of feminizing Wolbachia symbionts in an isopod.</title>
        <authorList>
            <person name="Becking T."/>
            <person name="Chebbi M.A."/>
            <person name="Giraud I."/>
            <person name="Moumen B."/>
            <person name="Laverre T."/>
            <person name="Caubet Y."/>
            <person name="Peccoud J."/>
            <person name="Gilbert C."/>
            <person name="Cordaux R."/>
        </authorList>
    </citation>
    <scope>NUCLEOTIDE SEQUENCE [LARGE SCALE GENOMIC DNA]</scope>
    <source>
        <strain evidence="6">ANa2</strain>
        <tissue evidence="6">Whole body excluding digestive tract and cuticle</tissue>
    </source>
</reference>
<feature type="transmembrane region" description="Helical" evidence="4">
    <location>
        <begin position="249"/>
        <end position="267"/>
    </location>
</feature>
<evidence type="ECO:0000313" key="6">
    <source>
        <dbReference type="EMBL" id="KAB7495783.1"/>
    </source>
</evidence>
<dbReference type="EMBL" id="SEYY01022119">
    <property type="protein sequence ID" value="KAB7495783.1"/>
    <property type="molecule type" value="Genomic_DNA"/>
</dbReference>
<keyword evidence="4" id="KW-0472">Membrane</keyword>
<dbReference type="PANTHER" id="PTHR10196">
    <property type="entry name" value="SUGAR KINASE"/>
    <property type="match status" value="1"/>
</dbReference>
<comment type="caution">
    <text evidence="6">The sequence shown here is derived from an EMBL/GenBank/DDBJ whole genome shotgun (WGS) entry which is preliminary data.</text>
</comment>
<dbReference type="GO" id="GO:0004856">
    <property type="term" value="F:D-xylulokinase activity"/>
    <property type="evidence" value="ECO:0007669"/>
    <property type="project" value="TreeGrafter"/>
</dbReference>